<proteinExistence type="inferred from homology"/>
<dbReference type="Proteomes" id="UP001156614">
    <property type="component" value="Unassembled WGS sequence"/>
</dbReference>
<dbReference type="GO" id="GO:0010181">
    <property type="term" value="F:FMN binding"/>
    <property type="evidence" value="ECO:0007669"/>
    <property type="project" value="UniProtKB-UniRule"/>
</dbReference>
<evidence type="ECO:0000256" key="1">
    <source>
        <dbReference type="ARBA" id="ARBA00004141"/>
    </source>
</evidence>
<feature type="transmembrane region" description="Helical" evidence="7">
    <location>
        <begin position="20"/>
        <end position="37"/>
    </location>
</feature>
<dbReference type="RefSeq" id="WP_099210576.1">
    <property type="nucleotide sequence ID" value="NZ_BEWM01000001.1"/>
</dbReference>
<name>A0AAV5NEC9_9PROT</name>
<evidence type="ECO:0000256" key="4">
    <source>
        <dbReference type="ARBA" id="ARBA00022989"/>
    </source>
</evidence>
<keyword evidence="6 7" id="KW-0472">Membrane</keyword>
<dbReference type="GO" id="GO:0030091">
    <property type="term" value="P:protein repair"/>
    <property type="evidence" value="ECO:0007669"/>
    <property type="project" value="UniProtKB-UniRule"/>
</dbReference>
<keyword evidence="7" id="KW-1003">Cell membrane</keyword>
<feature type="domain" description="Ferric oxidoreductase" evidence="8">
    <location>
        <begin position="54"/>
        <end position="166"/>
    </location>
</feature>
<sequence>MKASRVSGKSTAFLRRYWHVVLYPLGFIPAAWLVWQGQSGELGADPVNVFERSLGLWAFRFLLICLALAPMQKIIGINLLRFRRLTGLLAFFYAVMHLASYLALDLQFDISIFWRDVTRRPFIILGMVALVLLFPLAVTSNRISMRGLKRNWKRLHRLVYVAAVLAGIHFFLSFKTLNSTTAFYLTVMGLVLLTRVPALVSAGRRVFTHLGARRS</sequence>
<feature type="transmembrane region" description="Helical" evidence="7">
    <location>
        <begin position="158"/>
        <end position="177"/>
    </location>
</feature>
<comment type="similarity">
    <text evidence="7">Belongs to the MsrQ family.</text>
</comment>
<dbReference type="GO" id="GO:0046872">
    <property type="term" value="F:metal ion binding"/>
    <property type="evidence" value="ECO:0007669"/>
    <property type="project" value="UniProtKB-KW"/>
</dbReference>
<evidence type="ECO:0000313" key="9">
    <source>
        <dbReference type="EMBL" id="GLQ62479.1"/>
    </source>
</evidence>
<accession>A0AAV5NEC9</accession>
<feature type="transmembrane region" description="Helical" evidence="7">
    <location>
        <begin position="57"/>
        <end position="75"/>
    </location>
</feature>
<feature type="transmembrane region" description="Helical" evidence="7">
    <location>
        <begin position="120"/>
        <end position="138"/>
    </location>
</feature>
<dbReference type="EMBL" id="BSNU01000002">
    <property type="protein sequence ID" value="GLQ62479.1"/>
    <property type="molecule type" value="Genomic_DNA"/>
</dbReference>
<comment type="subcellular location">
    <subcellularLocation>
        <location evidence="7">Cell membrane</location>
        <topology evidence="7">Multi-pass membrane protein</topology>
    </subcellularLocation>
    <subcellularLocation>
        <location evidence="1">Membrane</location>
        <topology evidence="1">Multi-pass membrane protein</topology>
    </subcellularLocation>
</comment>
<dbReference type="GO" id="GO:0009055">
    <property type="term" value="F:electron transfer activity"/>
    <property type="evidence" value="ECO:0007669"/>
    <property type="project" value="UniProtKB-UniRule"/>
</dbReference>
<keyword evidence="7" id="KW-0288">FMN</keyword>
<gene>
    <name evidence="7 9" type="primary">msrQ</name>
    <name evidence="9" type="ORF">GCM10007867_13240</name>
</gene>
<keyword evidence="7" id="KW-0249">Electron transport</keyword>
<feature type="transmembrane region" description="Helical" evidence="7">
    <location>
        <begin position="183"/>
        <end position="207"/>
    </location>
</feature>
<dbReference type="InterPro" id="IPR013130">
    <property type="entry name" value="Fe3_Rdtase_TM_dom"/>
</dbReference>
<evidence type="ECO:0000256" key="3">
    <source>
        <dbReference type="ARBA" id="ARBA00022692"/>
    </source>
</evidence>
<evidence type="ECO:0000256" key="7">
    <source>
        <dbReference type="HAMAP-Rule" id="MF_01207"/>
    </source>
</evidence>
<evidence type="ECO:0000256" key="6">
    <source>
        <dbReference type="ARBA" id="ARBA00023136"/>
    </source>
</evidence>
<dbReference type="GO" id="GO:0005886">
    <property type="term" value="C:plasma membrane"/>
    <property type="evidence" value="ECO:0007669"/>
    <property type="project" value="UniProtKB-SubCell"/>
</dbReference>
<dbReference type="Pfam" id="PF01794">
    <property type="entry name" value="Ferric_reduct"/>
    <property type="match status" value="1"/>
</dbReference>
<keyword evidence="7" id="KW-0285">Flavoprotein</keyword>
<feature type="transmembrane region" description="Helical" evidence="7">
    <location>
        <begin position="87"/>
        <end position="108"/>
    </location>
</feature>
<keyword evidence="3 7" id="KW-0812">Transmembrane</keyword>
<comment type="caution">
    <text evidence="9">The sequence shown here is derived from an EMBL/GenBank/DDBJ whole genome shotgun (WGS) entry which is preliminary data.</text>
</comment>
<dbReference type="PANTHER" id="PTHR36964">
    <property type="entry name" value="PROTEIN-METHIONINE-SULFOXIDE REDUCTASE HEME-BINDING SUBUNIT MSRQ"/>
    <property type="match status" value="1"/>
</dbReference>
<dbReference type="GO" id="GO:0016679">
    <property type="term" value="F:oxidoreductase activity, acting on diphenols and related substances as donors"/>
    <property type="evidence" value="ECO:0007669"/>
    <property type="project" value="TreeGrafter"/>
</dbReference>
<keyword evidence="7" id="KW-0349">Heme</keyword>
<keyword evidence="4 7" id="KW-1133">Transmembrane helix</keyword>
<comment type="cofactor">
    <cofactor evidence="7">
        <name>heme b</name>
        <dbReference type="ChEBI" id="CHEBI:60344"/>
    </cofactor>
    <text evidence="7">Binds 1 heme b (iron(II)-protoporphyrin IX) group per subunit.</text>
</comment>
<dbReference type="GO" id="GO:0020037">
    <property type="term" value="F:heme binding"/>
    <property type="evidence" value="ECO:0007669"/>
    <property type="project" value="UniProtKB-UniRule"/>
</dbReference>
<evidence type="ECO:0000259" key="8">
    <source>
        <dbReference type="Pfam" id="PF01794"/>
    </source>
</evidence>
<evidence type="ECO:0000313" key="10">
    <source>
        <dbReference type="Proteomes" id="UP001156614"/>
    </source>
</evidence>
<dbReference type="NCBIfam" id="NF003833">
    <property type="entry name" value="PRK05419.1-5"/>
    <property type="match status" value="1"/>
</dbReference>
<keyword evidence="2 7" id="KW-0813">Transport</keyword>
<comment type="function">
    <text evidence="7">Part of the MsrPQ system that repairs oxidized periplasmic proteins containing methionine sulfoxide residues (Met-O), using respiratory chain electrons. Thus protects these proteins from oxidative-stress damage caused by reactive species of oxygen and chlorine generated by the host defense mechanisms. MsrPQ is essential for the maintenance of envelope integrity under bleach stress, rescuing a wide series of structurally unrelated periplasmic proteins from methionine oxidation. MsrQ provides electrons for reduction to the reductase catalytic subunit MsrP, using the quinone pool of the respiratory chain.</text>
</comment>
<reference evidence="10" key="1">
    <citation type="journal article" date="2019" name="Int. J. Syst. Evol. Microbiol.">
        <title>The Global Catalogue of Microorganisms (GCM) 10K type strain sequencing project: providing services to taxonomists for standard genome sequencing and annotation.</title>
        <authorList>
            <consortium name="The Broad Institute Genomics Platform"/>
            <consortium name="The Broad Institute Genome Sequencing Center for Infectious Disease"/>
            <person name="Wu L."/>
            <person name="Ma J."/>
        </authorList>
    </citation>
    <scope>NUCLEOTIDE SEQUENCE [LARGE SCALE GENOMIC DNA]</scope>
    <source>
        <strain evidence="10">NBRC 3267</strain>
    </source>
</reference>
<evidence type="ECO:0000256" key="2">
    <source>
        <dbReference type="ARBA" id="ARBA00022448"/>
    </source>
</evidence>
<dbReference type="AlphaFoldDB" id="A0AAV5NEC9"/>
<comment type="subunit">
    <text evidence="7">Heterodimer of a catalytic subunit (MsrP) and a heme-binding subunit (MsrQ).</text>
</comment>
<protein>
    <recommendedName>
        <fullName evidence="7">Protein-methionine-sulfoxide reductase heme-binding subunit MsrQ</fullName>
    </recommendedName>
    <alternativeName>
        <fullName evidence="7">Flavocytochrome MsrQ</fullName>
    </alternativeName>
</protein>
<evidence type="ECO:0000256" key="5">
    <source>
        <dbReference type="ARBA" id="ARBA00023004"/>
    </source>
</evidence>
<keyword evidence="10" id="KW-1185">Reference proteome</keyword>
<dbReference type="InterPro" id="IPR022837">
    <property type="entry name" value="MsrQ-like"/>
</dbReference>
<keyword evidence="5 7" id="KW-0408">Iron</keyword>
<dbReference type="HAMAP" id="MF_01207">
    <property type="entry name" value="MsrQ"/>
    <property type="match status" value="1"/>
</dbReference>
<comment type="cofactor">
    <cofactor evidence="7">
        <name>FMN</name>
        <dbReference type="ChEBI" id="CHEBI:58210"/>
    </cofactor>
    <text evidence="7">Binds 1 FMN per subunit.</text>
</comment>
<dbReference type="PANTHER" id="PTHR36964:SF1">
    <property type="entry name" value="PROTEIN-METHIONINE-SULFOXIDE REDUCTASE HEME-BINDING SUBUNIT MSRQ"/>
    <property type="match status" value="1"/>
</dbReference>
<keyword evidence="7" id="KW-0479">Metal-binding</keyword>
<organism evidence="9 10">
    <name type="scientific">Gluconobacter cerinus</name>
    <dbReference type="NCBI Taxonomy" id="38307"/>
    <lineage>
        <taxon>Bacteria</taxon>
        <taxon>Pseudomonadati</taxon>
        <taxon>Pseudomonadota</taxon>
        <taxon>Alphaproteobacteria</taxon>
        <taxon>Acetobacterales</taxon>
        <taxon>Acetobacteraceae</taxon>
        <taxon>Gluconobacter</taxon>
    </lineage>
</organism>